<reference evidence="3 4" key="1">
    <citation type="journal article" date="2016" name="Nat. Commun.">
        <title>Thousands of microbial genomes shed light on interconnected biogeochemical processes in an aquifer system.</title>
        <authorList>
            <person name="Anantharaman K."/>
            <person name="Brown C.T."/>
            <person name="Hug L.A."/>
            <person name="Sharon I."/>
            <person name="Castelle C.J."/>
            <person name="Probst A.J."/>
            <person name="Thomas B.C."/>
            <person name="Singh A."/>
            <person name="Wilkins M.J."/>
            <person name="Karaoz U."/>
            <person name="Brodie E.L."/>
            <person name="Williams K.H."/>
            <person name="Hubbard S.S."/>
            <person name="Banfield J.F."/>
        </authorList>
    </citation>
    <scope>NUCLEOTIDE SEQUENCE [LARGE SCALE GENOMIC DNA]</scope>
</reference>
<gene>
    <name evidence="3" type="ORF">A2650_04830</name>
</gene>
<protein>
    <recommendedName>
        <fullName evidence="2">Aldehyde dehydrogenase domain-containing protein</fullName>
    </recommendedName>
</protein>
<feature type="domain" description="Aldehyde dehydrogenase" evidence="2">
    <location>
        <begin position="19"/>
        <end position="471"/>
    </location>
</feature>
<accession>A0A1F8EM03</accession>
<dbReference type="AlphaFoldDB" id="A0A1F8EM03"/>
<dbReference type="Gene3D" id="3.40.605.10">
    <property type="entry name" value="Aldehyde Dehydrogenase, Chain A, domain 1"/>
    <property type="match status" value="1"/>
</dbReference>
<dbReference type="PANTHER" id="PTHR11699">
    <property type="entry name" value="ALDEHYDE DEHYDROGENASE-RELATED"/>
    <property type="match status" value="1"/>
</dbReference>
<dbReference type="InterPro" id="IPR016162">
    <property type="entry name" value="Ald_DH_N"/>
</dbReference>
<comment type="caution">
    <text evidence="3">The sequence shown here is derived from an EMBL/GenBank/DDBJ whole genome shotgun (WGS) entry which is preliminary data.</text>
</comment>
<dbReference type="GO" id="GO:0016620">
    <property type="term" value="F:oxidoreductase activity, acting on the aldehyde or oxo group of donors, NAD or NADP as acceptor"/>
    <property type="evidence" value="ECO:0007669"/>
    <property type="project" value="InterPro"/>
</dbReference>
<dbReference type="InterPro" id="IPR016161">
    <property type="entry name" value="Ald_DH/histidinol_DH"/>
</dbReference>
<proteinExistence type="predicted"/>
<dbReference type="InterPro" id="IPR016163">
    <property type="entry name" value="Ald_DH_C"/>
</dbReference>
<evidence type="ECO:0000313" key="3">
    <source>
        <dbReference type="EMBL" id="OGN01853.1"/>
    </source>
</evidence>
<dbReference type="Proteomes" id="UP000177117">
    <property type="component" value="Unassembled WGS sequence"/>
</dbReference>
<dbReference type="EMBL" id="MGJD01000003">
    <property type="protein sequence ID" value="OGN01853.1"/>
    <property type="molecule type" value="Genomic_DNA"/>
</dbReference>
<sequence length="497" mass="55789">MTNHGMNYVAGEWEMRSDLNKTDPSKGWIIGQFPLSATEEMDKAIDSANEALKEWGNPNRWSWVKRAEVIDDLVQVVKHWQEQIAHLISTESGKHITEARAEVIEGIHMLQYCASRGRYPIGHKISSEIPDKDAETYLSPRGVCTVITPWNFPFAIPTWLIGPALVSGCPVIFKPSEETPFTGQFFVELFTRVAYKHKVPMGVLNLVHGLGNVGEYLVRHEGTTIQLFTGSYNVGSRIKQIAATHHDKLAICEMGGKNSVIVLEDADIELAVRAAVLSVFKTTHQRCVSADLIIVEESVEPEFTRRFLEMAKKIRFGDPFDQNVFAGPLINEKAVDKHLYNISKIAAEAEMLWQWPARPLCQKGNFVFPSVFRMKYGSDSFALREEFFTPVAVIVPVKDFEEALHVANDTEYGLSMALITEDYRKMREFKIRGKAGLKYVNLPSIGAEVHLPFGGMRRSGTGMPSAAWLFNYLSHETSFTVNYGAEIKMAQGLAVKV</sequence>
<organism evidence="3 4">
    <name type="scientific">Candidatus Yanofskybacteria bacterium RIFCSPHIGHO2_01_FULL_41_53</name>
    <dbReference type="NCBI Taxonomy" id="1802663"/>
    <lineage>
        <taxon>Bacteria</taxon>
        <taxon>Candidatus Yanofskyibacteriota</taxon>
    </lineage>
</organism>
<evidence type="ECO:0000313" key="4">
    <source>
        <dbReference type="Proteomes" id="UP000177117"/>
    </source>
</evidence>
<evidence type="ECO:0000259" key="2">
    <source>
        <dbReference type="Pfam" id="PF00171"/>
    </source>
</evidence>
<dbReference type="SUPFAM" id="SSF53720">
    <property type="entry name" value="ALDH-like"/>
    <property type="match status" value="1"/>
</dbReference>
<dbReference type="InterPro" id="IPR015590">
    <property type="entry name" value="Aldehyde_DH_dom"/>
</dbReference>
<dbReference type="Gene3D" id="3.40.309.10">
    <property type="entry name" value="Aldehyde Dehydrogenase, Chain A, domain 2"/>
    <property type="match status" value="1"/>
</dbReference>
<keyword evidence="1" id="KW-0560">Oxidoreductase</keyword>
<dbReference type="Pfam" id="PF00171">
    <property type="entry name" value="Aldedh"/>
    <property type="match status" value="1"/>
</dbReference>
<evidence type="ECO:0000256" key="1">
    <source>
        <dbReference type="ARBA" id="ARBA00023002"/>
    </source>
</evidence>
<name>A0A1F8EM03_9BACT</name>